<dbReference type="EMBL" id="JBHRTA010000004">
    <property type="protein sequence ID" value="MFC3196259.1"/>
    <property type="molecule type" value="Genomic_DNA"/>
</dbReference>
<protein>
    <submittedName>
        <fullName evidence="3">Uncharacterized protein</fullName>
    </submittedName>
</protein>
<gene>
    <name evidence="3" type="ORF">ACFOET_01405</name>
</gene>
<evidence type="ECO:0000256" key="2">
    <source>
        <dbReference type="SAM" id="Phobius"/>
    </source>
</evidence>
<reference evidence="4" key="1">
    <citation type="journal article" date="2019" name="Int. J. Syst. Evol. Microbiol.">
        <title>The Global Catalogue of Microorganisms (GCM) 10K type strain sequencing project: providing services to taxonomists for standard genome sequencing and annotation.</title>
        <authorList>
            <consortium name="The Broad Institute Genomics Platform"/>
            <consortium name="The Broad Institute Genome Sequencing Center for Infectious Disease"/>
            <person name="Wu L."/>
            <person name="Ma J."/>
        </authorList>
    </citation>
    <scope>NUCLEOTIDE SEQUENCE [LARGE SCALE GENOMIC DNA]</scope>
    <source>
        <strain evidence="4">KCTC 52416</strain>
    </source>
</reference>
<dbReference type="Proteomes" id="UP001595526">
    <property type="component" value="Unassembled WGS sequence"/>
</dbReference>
<evidence type="ECO:0000256" key="1">
    <source>
        <dbReference type="SAM" id="Coils"/>
    </source>
</evidence>
<feature type="transmembrane region" description="Helical" evidence="2">
    <location>
        <begin position="95"/>
        <end position="116"/>
    </location>
</feature>
<keyword evidence="2" id="KW-1133">Transmembrane helix</keyword>
<keyword evidence="2" id="KW-0812">Transmembrane</keyword>
<evidence type="ECO:0000313" key="3">
    <source>
        <dbReference type="EMBL" id="MFC3196259.1"/>
    </source>
</evidence>
<feature type="coiled-coil region" evidence="1">
    <location>
        <begin position="159"/>
        <end position="196"/>
    </location>
</feature>
<comment type="caution">
    <text evidence="3">The sequence shown here is derived from an EMBL/GenBank/DDBJ whole genome shotgun (WGS) entry which is preliminary data.</text>
</comment>
<evidence type="ECO:0000313" key="4">
    <source>
        <dbReference type="Proteomes" id="UP001595526"/>
    </source>
</evidence>
<dbReference type="RefSeq" id="WP_379018797.1">
    <property type="nucleotide sequence ID" value="NZ_JBHRTA010000004.1"/>
</dbReference>
<keyword evidence="1" id="KW-0175">Coiled coil</keyword>
<sequence>MEHLEEISKTVQDMAELQLQQEKRLVEVENRKVQLPDYGPVLKAILKQVETNGSQASDNTAVNGLSEKVGQLNAKMPDRWRIIHLHDFSPGSTGFIIGGFLLLLAFAAALAIAINLRQRNSELSAHSVRYRLVRQYYPNAATWTERKYARAPDSARMEVERLEAEQEALRLAEDAARKKEAELLEARERAEGLRRGRKHNRGTE</sequence>
<name>A0ABV7JHC6_9SPHI</name>
<accession>A0ABV7JHC6</accession>
<proteinExistence type="predicted"/>
<organism evidence="3 4">
    <name type="scientific">Parapedobacter deserti</name>
    <dbReference type="NCBI Taxonomy" id="1912957"/>
    <lineage>
        <taxon>Bacteria</taxon>
        <taxon>Pseudomonadati</taxon>
        <taxon>Bacteroidota</taxon>
        <taxon>Sphingobacteriia</taxon>
        <taxon>Sphingobacteriales</taxon>
        <taxon>Sphingobacteriaceae</taxon>
        <taxon>Parapedobacter</taxon>
    </lineage>
</organism>
<keyword evidence="4" id="KW-1185">Reference proteome</keyword>
<keyword evidence="2" id="KW-0472">Membrane</keyword>